<keyword evidence="2" id="KW-1185">Reference proteome</keyword>
<organism evidence="1 2">
    <name type="scientific">Methyloceanibacter superfactus</name>
    <dbReference type="NCBI Taxonomy" id="1774969"/>
    <lineage>
        <taxon>Bacteria</taxon>
        <taxon>Pseudomonadati</taxon>
        <taxon>Pseudomonadota</taxon>
        <taxon>Alphaproteobacteria</taxon>
        <taxon>Hyphomicrobiales</taxon>
        <taxon>Hyphomicrobiaceae</taxon>
        <taxon>Methyloceanibacter</taxon>
    </lineage>
</organism>
<sequence length="325" mass="34887">MEADLTNAQLLFGSMGWTKPTGKAAQVSFDVAKHEDGSTDLQNFKIVGDDIAVDGQISLDADQHLKKFYFSDFSVSPQTHVEITAEVRDDQVLEVHAEGPSYDGQQFFRSLFSAGQLVEDGSTEPAQPFGIDFTAKIGRVVGFYDTTATNVDVMLKKRDGRLIALDAKGLLNGREVAAVELQNKNGARILKAEAHDAGAAFRLVGFYRSIKGGDASLQVNMDAGGPGTKSGTLWARDFEVEGDPVVADVLTDPSAAAVLGEQKQQMVKSSIVFKRLRAPFSVAPASSVCATPISTVRRSAPPCAARWTSNRRRSISAAPTFRSTA</sequence>
<reference evidence="1 2" key="1">
    <citation type="journal article" date="2016" name="Environ. Microbiol.">
        <title>New Methyloceanibacter diversity from North Sea sediments includes methanotroph containing solely the soluble methane monooxygenase.</title>
        <authorList>
            <person name="Vekeman B."/>
            <person name="Kerckhof F.M."/>
            <person name="Cremers G."/>
            <person name="de Vos P."/>
            <person name="Vandamme P."/>
            <person name="Boon N."/>
            <person name="Op den Camp H.J."/>
            <person name="Heylen K."/>
        </authorList>
    </citation>
    <scope>NUCLEOTIDE SEQUENCE [LARGE SCALE GENOMIC DNA]</scope>
    <source>
        <strain evidence="1 2">R-67175</strain>
    </source>
</reference>
<accession>A0A1E3VU56</accession>
<proteinExistence type="predicted"/>
<name>A0A1E3VU56_9HYPH</name>
<protein>
    <submittedName>
        <fullName evidence="1">Uncharacterized protein</fullName>
    </submittedName>
</protein>
<dbReference type="STRING" id="1774969.AUC69_13200"/>
<evidence type="ECO:0000313" key="1">
    <source>
        <dbReference type="EMBL" id="ODR97064.1"/>
    </source>
</evidence>
<dbReference type="EMBL" id="LPWF01000027">
    <property type="protein sequence ID" value="ODR97064.1"/>
    <property type="molecule type" value="Genomic_DNA"/>
</dbReference>
<comment type="caution">
    <text evidence="1">The sequence shown here is derived from an EMBL/GenBank/DDBJ whole genome shotgun (WGS) entry which is preliminary data.</text>
</comment>
<gene>
    <name evidence="1" type="ORF">AUC69_13200</name>
</gene>
<evidence type="ECO:0000313" key="2">
    <source>
        <dbReference type="Proteomes" id="UP000094472"/>
    </source>
</evidence>
<dbReference type="AlphaFoldDB" id="A0A1E3VU56"/>
<dbReference type="Proteomes" id="UP000094472">
    <property type="component" value="Unassembled WGS sequence"/>
</dbReference>